<dbReference type="SMART" id="SM00749">
    <property type="entry name" value="BON"/>
    <property type="match status" value="2"/>
</dbReference>
<dbReference type="PROSITE" id="PS50914">
    <property type="entry name" value="BON"/>
    <property type="match status" value="2"/>
</dbReference>
<dbReference type="EMBL" id="LANX01000001">
    <property type="protein sequence ID" value="KJV69130.1"/>
    <property type="molecule type" value="Genomic_DNA"/>
</dbReference>
<protein>
    <submittedName>
        <fullName evidence="2">BON domain protein</fullName>
    </submittedName>
</protein>
<dbReference type="Proteomes" id="UP000033562">
    <property type="component" value="Unassembled WGS sequence"/>
</dbReference>
<dbReference type="STRING" id="1359163.NLO413_0506"/>
<sequence length="183" mass="20068">MISQTSCTAILAGLAVTTGAIVTLQDRSVGDTIDDTAILIKINKELFKIGIFSSVTVKVNEGRVLLLGNVKSLEKRISAEKIAWQQKDVREVVNEINVEKSGLNLKELAIDSVISTQVKARIVGRKGVKSINYSVSTINGIVYLMGIAQDKKELDTVVSAVRKIRGVKQVISYVRFKDSKLRH</sequence>
<dbReference type="InterPro" id="IPR051686">
    <property type="entry name" value="Lipoprotein_DolP"/>
</dbReference>
<dbReference type="AlphaFoldDB" id="A0A0F3NM76"/>
<dbReference type="InterPro" id="IPR014004">
    <property type="entry name" value="Transpt-assoc_nodulatn_dom_bac"/>
</dbReference>
<dbReference type="PANTHER" id="PTHR34606">
    <property type="entry name" value="BON DOMAIN-CONTAINING PROTEIN"/>
    <property type="match status" value="1"/>
</dbReference>
<keyword evidence="3" id="KW-1185">Reference proteome</keyword>
<evidence type="ECO:0000259" key="1">
    <source>
        <dbReference type="PROSITE" id="PS50914"/>
    </source>
</evidence>
<dbReference type="Gene3D" id="3.30.1340.30">
    <property type="match status" value="1"/>
</dbReference>
<evidence type="ECO:0000313" key="2">
    <source>
        <dbReference type="EMBL" id="KJV69130.1"/>
    </source>
</evidence>
<dbReference type="PANTHER" id="PTHR34606:SF15">
    <property type="entry name" value="BON DOMAIN-CONTAINING PROTEIN"/>
    <property type="match status" value="1"/>
</dbReference>
<name>A0A0F3NM76_9RICK</name>
<gene>
    <name evidence="2" type="ORF">NLO413_0506</name>
</gene>
<dbReference type="InterPro" id="IPR007055">
    <property type="entry name" value="BON_dom"/>
</dbReference>
<feature type="domain" description="BON" evidence="1">
    <location>
        <begin position="34"/>
        <end position="100"/>
    </location>
</feature>
<evidence type="ECO:0000313" key="3">
    <source>
        <dbReference type="Proteomes" id="UP000033562"/>
    </source>
</evidence>
<dbReference type="Pfam" id="PF04972">
    <property type="entry name" value="BON"/>
    <property type="match status" value="2"/>
</dbReference>
<accession>A0A0F3NM76</accession>
<reference evidence="2 3" key="1">
    <citation type="submission" date="2015-02" db="EMBL/GenBank/DDBJ databases">
        <title>Genome Sequencing of Rickettsiales.</title>
        <authorList>
            <person name="Daugherty S.C."/>
            <person name="Su Q."/>
            <person name="Abolude K."/>
            <person name="Beier-Sexton M."/>
            <person name="Carlyon J.A."/>
            <person name="Carter R."/>
            <person name="Day N.P."/>
            <person name="Dumler S.J."/>
            <person name="Dyachenko V."/>
            <person name="Godinez A."/>
            <person name="Kurtti T.J."/>
            <person name="Lichay M."/>
            <person name="Mullins K.E."/>
            <person name="Ott S."/>
            <person name="Pappas-Brown V."/>
            <person name="Paris D.H."/>
            <person name="Patel P."/>
            <person name="Richards A.L."/>
            <person name="Sadzewicz L."/>
            <person name="Sears K."/>
            <person name="Seidman D."/>
            <person name="Sengamalay N."/>
            <person name="Stenos J."/>
            <person name="Tallon L.J."/>
            <person name="Vincent G."/>
            <person name="Fraser C.M."/>
            <person name="Munderloh U."/>
            <person name="Dunning-Hotopp J.C."/>
        </authorList>
    </citation>
    <scope>NUCLEOTIDE SEQUENCE [LARGE SCALE GENOMIC DNA]</scope>
    <source>
        <strain evidence="2 3">RAC413</strain>
    </source>
</reference>
<feature type="domain" description="BON" evidence="1">
    <location>
        <begin position="110"/>
        <end position="178"/>
    </location>
</feature>
<proteinExistence type="predicted"/>
<comment type="caution">
    <text evidence="2">The sequence shown here is derived from an EMBL/GenBank/DDBJ whole genome shotgun (WGS) entry which is preliminary data.</text>
</comment>
<dbReference type="PATRIC" id="fig|1359163.3.peg.496"/>
<organism evidence="2 3">
    <name type="scientific">Candidatus Neoehrlichia procyonis str. RAC413</name>
    <dbReference type="NCBI Taxonomy" id="1359163"/>
    <lineage>
        <taxon>Bacteria</taxon>
        <taxon>Pseudomonadati</taxon>
        <taxon>Pseudomonadota</taxon>
        <taxon>Alphaproteobacteria</taxon>
        <taxon>Rickettsiales</taxon>
        <taxon>Anaplasmataceae</taxon>
        <taxon>Candidatus Neoehrlichia</taxon>
    </lineage>
</organism>